<evidence type="ECO:0000313" key="3">
    <source>
        <dbReference type="Proteomes" id="UP001140560"/>
    </source>
</evidence>
<evidence type="ECO:0000256" key="1">
    <source>
        <dbReference type="SAM" id="MobiDB-lite"/>
    </source>
</evidence>
<dbReference type="OrthoDB" id="3715018at2759"/>
<keyword evidence="3" id="KW-1185">Reference proteome</keyword>
<gene>
    <name evidence="2" type="ORF">N0V83_001996</name>
</gene>
<dbReference type="Proteomes" id="UP001140560">
    <property type="component" value="Unassembled WGS sequence"/>
</dbReference>
<reference evidence="2" key="1">
    <citation type="submission" date="2022-10" db="EMBL/GenBank/DDBJ databases">
        <title>Tapping the CABI collections for fungal endophytes: first genome assemblies for Collariella, Neodidymelliopsis, Ascochyta clinopodiicola, Didymella pomorum, Didymosphaeria variabile, Neocosmospora piperis and Neocucurbitaria cava.</title>
        <authorList>
            <person name="Hill R."/>
        </authorList>
    </citation>
    <scope>NUCLEOTIDE SEQUENCE</scope>
    <source>
        <strain evidence="2">IMI 356814</strain>
    </source>
</reference>
<feature type="compositionally biased region" description="Basic and acidic residues" evidence="1">
    <location>
        <begin position="24"/>
        <end position="33"/>
    </location>
</feature>
<feature type="region of interest" description="Disordered" evidence="1">
    <location>
        <begin position="1"/>
        <end position="48"/>
    </location>
</feature>
<evidence type="ECO:0000313" key="2">
    <source>
        <dbReference type="EMBL" id="KAJ4374918.1"/>
    </source>
</evidence>
<sequence length="330" mass="38122">MARTGRKRKFSSMSSSNGTTAQLDKQEKLEEHPAATFKPPKNPRATLSGLPTELRLQIYAYLCDASLIHVHRHIDEETLESRFTWTPCRSPSAFSPLLCANPKWSGMCPEFARCTHDITSPPEPLGFWGLAASSKAIRNEAQEFFLRHTVVSVDPRDLRPWLDHLSEHVPGQIDHLRRVTIAGPMCDEFFTEAVVQAVRQRVPKLEGLGIQCQDCVWDWTMPAVGFTKIERDHWKDWYVMGWVDEFDETVTVAIEVMVWRKRMIGHGREQQLVIRLLREGHEDNKARVDGGWNDHDVQVEIDDPGRLAEPNRYAKWRQWWNAREMDGFPL</sequence>
<feature type="compositionally biased region" description="Basic residues" evidence="1">
    <location>
        <begin position="1"/>
        <end position="10"/>
    </location>
</feature>
<protein>
    <submittedName>
        <fullName evidence="2">Uncharacterized protein</fullName>
    </submittedName>
</protein>
<name>A0A9W9CQE1_9PLEO</name>
<comment type="caution">
    <text evidence="2">The sequence shown here is derived from an EMBL/GenBank/DDBJ whole genome shotgun (WGS) entry which is preliminary data.</text>
</comment>
<accession>A0A9W9CQE1</accession>
<organism evidence="2 3">
    <name type="scientific">Neocucurbitaria cava</name>
    <dbReference type="NCBI Taxonomy" id="798079"/>
    <lineage>
        <taxon>Eukaryota</taxon>
        <taxon>Fungi</taxon>
        <taxon>Dikarya</taxon>
        <taxon>Ascomycota</taxon>
        <taxon>Pezizomycotina</taxon>
        <taxon>Dothideomycetes</taxon>
        <taxon>Pleosporomycetidae</taxon>
        <taxon>Pleosporales</taxon>
        <taxon>Pleosporineae</taxon>
        <taxon>Cucurbitariaceae</taxon>
        <taxon>Neocucurbitaria</taxon>
    </lineage>
</organism>
<dbReference type="EMBL" id="JAPEUY010000003">
    <property type="protein sequence ID" value="KAJ4374918.1"/>
    <property type="molecule type" value="Genomic_DNA"/>
</dbReference>
<feature type="compositionally biased region" description="Polar residues" evidence="1">
    <location>
        <begin position="11"/>
        <end position="23"/>
    </location>
</feature>
<dbReference type="AlphaFoldDB" id="A0A9W9CQE1"/>
<proteinExistence type="predicted"/>